<reference evidence="1 2" key="1">
    <citation type="journal article" date="2021" name="Front. Genet.">
        <title>Chromosome-Level Genome Assembly Reveals Significant Gene Expansion in the Toll and IMD Signaling Pathways of Dendrolimus kikuchii.</title>
        <authorList>
            <person name="Zhou J."/>
            <person name="Wu P."/>
            <person name="Xiong Z."/>
            <person name="Liu N."/>
            <person name="Zhao N."/>
            <person name="Ji M."/>
            <person name="Qiu Y."/>
            <person name="Yang B."/>
        </authorList>
    </citation>
    <scope>NUCLEOTIDE SEQUENCE [LARGE SCALE GENOMIC DNA]</scope>
    <source>
        <strain evidence="1">Ann1</strain>
    </source>
</reference>
<evidence type="ECO:0000313" key="2">
    <source>
        <dbReference type="Proteomes" id="UP000824533"/>
    </source>
</evidence>
<gene>
    <name evidence="1" type="ORF">K1T71_005018</name>
</gene>
<proteinExistence type="predicted"/>
<evidence type="ECO:0000313" key="1">
    <source>
        <dbReference type="EMBL" id="KAJ0179306.1"/>
    </source>
</evidence>
<dbReference type="EMBL" id="CM034394">
    <property type="protein sequence ID" value="KAJ0179306.1"/>
    <property type="molecule type" value="Genomic_DNA"/>
</dbReference>
<organism evidence="1 2">
    <name type="scientific">Dendrolimus kikuchii</name>
    <dbReference type="NCBI Taxonomy" id="765133"/>
    <lineage>
        <taxon>Eukaryota</taxon>
        <taxon>Metazoa</taxon>
        <taxon>Ecdysozoa</taxon>
        <taxon>Arthropoda</taxon>
        <taxon>Hexapoda</taxon>
        <taxon>Insecta</taxon>
        <taxon>Pterygota</taxon>
        <taxon>Neoptera</taxon>
        <taxon>Endopterygota</taxon>
        <taxon>Lepidoptera</taxon>
        <taxon>Glossata</taxon>
        <taxon>Ditrysia</taxon>
        <taxon>Bombycoidea</taxon>
        <taxon>Lasiocampidae</taxon>
        <taxon>Dendrolimus</taxon>
    </lineage>
</organism>
<name>A0ACC1D611_9NEOP</name>
<dbReference type="Proteomes" id="UP000824533">
    <property type="component" value="Linkage Group LG08"/>
</dbReference>
<sequence>MKFHFILTLIIFSEFIHICESGCCSTPDYDIYCIESNEEIRYILKFYYKKGKNATQAAKKICDVYGPNAVSVRVAQIWFKRFQSGNFDIKDARRSGRPVTDKIDAIFKRVEQDRHISSYDVAGELGIDHKTV</sequence>
<keyword evidence="2" id="KW-1185">Reference proteome</keyword>
<protein>
    <submittedName>
        <fullName evidence="1">Uncharacterized protein</fullName>
    </submittedName>
</protein>
<accession>A0ACC1D611</accession>
<comment type="caution">
    <text evidence="1">The sequence shown here is derived from an EMBL/GenBank/DDBJ whole genome shotgun (WGS) entry which is preliminary data.</text>
</comment>